<dbReference type="InterPro" id="IPR025285">
    <property type="entry name" value="DUF4145"/>
</dbReference>
<evidence type="ECO:0000313" key="2">
    <source>
        <dbReference type="EMBL" id="GAA4145329.1"/>
    </source>
</evidence>
<dbReference type="Pfam" id="PF13643">
    <property type="entry name" value="DUF4145"/>
    <property type="match status" value="1"/>
</dbReference>
<dbReference type="EMBL" id="BAABDO010000056">
    <property type="protein sequence ID" value="GAA4145329.1"/>
    <property type="molecule type" value="Genomic_DNA"/>
</dbReference>
<organism evidence="2 3">
    <name type="scientific">Actinomadura keratinilytica</name>
    <dbReference type="NCBI Taxonomy" id="547461"/>
    <lineage>
        <taxon>Bacteria</taxon>
        <taxon>Bacillati</taxon>
        <taxon>Actinomycetota</taxon>
        <taxon>Actinomycetes</taxon>
        <taxon>Streptosporangiales</taxon>
        <taxon>Thermomonosporaceae</taxon>
        <taxon>Actinomadura</taxon>
    </lineage>
</organism>
<protein>
    <recommendedName>
        <fullName evidence="1">DUF4145 domain-containing protein</fullName>
    </recommendedName>
</protein>
<feature type="domain" description="DUF4145" evidence="1">
    <location>
        <begin position="94"/>
        <end position="180"/>
    </location>
</feature>
<proteinExistence type="predicted"/>
<dbReference type="RefSeq" id="WP_345022685.1">
    <property type="nucleotide sequence ID" value="NZ_BAABDO010000056.1"/>
</dbReference>
<evidence type="ECO:0000313" key="3">
    <source>
        <dbReference type="Proteomes" id="UP001500266"/>
    </source>
</evidence>
<reference evidence="3" key="1">
    <citation type="journal article" date="2019" name="Int. J. Syst. Evol. Microbiol.">
        <title>The Global Catalogue of Microorganisms (GCM) 10K type strain sequencing project: providing services to taxonomists for standard genome sequencing and annotation.</title>
        <authorList>
            <consortium name="The Broad Institute Genomics Platform"/>
            <consortium name="The Broad Institute Genome Sequencing Center for Infectious Disease"/>
            <person name="Wu L."/>
            <person name="Ma J."/>
        </authorList>
    </citation>
    <scope>NUCLEOTIDE SEQUENCE [LARGE SCALE GENOMIC DNA]</scope>
    <source>
        <strain evidence="3">JCM 17316</strain>
    </source>
</reference>
<accession>A0ABP7Z1E5</accession>
<gene>
    <name evidence="2" type="ORF">GCM10022416_36980</name>
</gene>
<keyword evidence="3" id="KW-1185">Reference proteome</keyword>
<name>A0ABP7Z1E5_9ACTN</name>
<evidence type="ECO:0000259" key="1">
    <source>
        <dbReference type="Pfam" id="PF13643"/>
    </source>
</evidence>
<sequence>MSDLPSEVHATRCPYCEKIAIARIMGRLSEPDEDVPVATRELFLLECSECGKGSLFSQYCYEGEAVTFLAPVWPLRRQALSNLVPEELRREHQQAVACLEARAHTAVVVMVRRTLEGMCQLNGAKKKILAQGLKELHEMGKIDDRLLEWANELRVIGNEGAHFTGRQVSREDAEDALDLAETMLEYIYVFAVKFNNFKERRKNSL</sequence>
<comment type="caution">
    <text evidence="2">The sequence shown here is derived from an EMBL/GenBank/DDBJ whole genome shotgun (WGS) entry which is preliminary data.</text>
</comment>
<dbReference type="Proteomes" id="UP001500266">
    <property type="component" value="Unassembled WGS sequence"/>
</dbReference>